<keyword evidence="2" id="KW-1185">Reference proteome</keyword>
<organism evidence="1 2">
    <name type="scientific">Fragilariopsis cylindrus CCMP1102</name>
    <dbReference type="NCBI Taxonomy" id="635003"/>
    <lineage>
        <taxon>Eukaryota</taxon>
        <taxon>Sar</taxon>
        <taxon>Stramenopiles</taxon>
        <taxon>Ochrophyta</taxon>
        <taxon>Bacillariophyta</taxon>
        <taxon>Bacillariophyceae</taxon>
        <taxon>Bacillariophycidae</taxon>
        <taxon>Bacillariales</taxon>
        <taxon>Bacillariaceae</taxon>
        <taxon>Fragilariopsis</taxon>
    </lineage>
</organism>
<name>A0A1E7EQ60_9STRA</name>
<dbReference type="AlphaFoldDB" id="A0A1E7EQ60"/>
<proteinExistence type="predicted"/>
<evidence type="ECO:0000313" key="1">
    <source>
        <dbReference type="EMBL" id="OEU08120.1"/>
    </source>
</evidence>
<protein>
    <submittedName>
        <fullName evidence="1">Uncharacterized protein</fullName>
    </submittedName>
</protein>
<dbReference type="InParanoid" id="A0A1E7EQ60"/>
<reference evidence="1 2" key="1">
    <citation type="submission" date="2016-09" db="EMBL/GenBank/DDBJ databases">
        <title>Extensive genetic diversity and differential bi-allelic expression allows diatom success in the polar Southern Ocean.</title>
        <authorList>
            <consortium name="DOE Joint Genome Institute"/>
            <person name="Mock T."/>
            <person name="Otillar R.P."/>
            <person name="Strauss J."/>
            <person name="Dupont C."/>
            <person name="Frickenhaus S."/>
            <person name="Maumus F."/>
            <person name="Mcmullan M."/>
            <person name="Sanges R."/>
            <person name="Schmutz J."/>
            <person name="Toseland A."/>
            <person name="Valas R."/>
            <person name="Veluchamy A."/>
            <person name="Ward B.J."/>
            <person name="Allen A."/>
            <person name="Barry K."/>
            <person name="Falciatore A."/>
            <person name="Ferrante M."/>
            <person name="Fortunato A.E."/>
            <person name="Gloeckner G."/>
            <person name="Gruber A."/>
            <person name="Hipkin R."/>
            <person name="Janech M."/>
            <person name="Kroth P."/>
            <person name="Leese F."/>
            <person name="Lindquist E."/>
            <person name="Lyon B.R."/>
            <person name="Martin J."/>
            <person name="Mayer C."/>
            <person name="Parker M."/>
            <person name="Quesneville H."/>
            <person name="Raymond J."/>
            <person name="Uhlig C."/>
            <person name="Valentin K.U."/>
            <person name="Worden A.Z."/>
            <person name="Armbrust E.V."/>
            <person name="Bowler C."/>
            <person name="Green B."/>
            <person name="Moulton V."/>
            <person name="Van Oosterhout C."/>
            <person name="Grigoriev I."/>
        </authorList>
    </citation>
    <scope>NUCLEOTIDE SEQUENCE [LARGE SCALE GENOMIC DNA]</scope>
    <source>
        <strain evidence="1 2">CCMP1102</strain>
    </source>
</reference>
<dbReference type="Proteomes" id="UP000095751">
    <property type="component" value="Unassembled WGS sequence"/>
</dbReference>
<evidence type="ECO:0000313" key="2">
    <source>
        <dbReference type="Proteomes" id="UP000095751"/>
    </source>
</evidence>
<dbReference type="OrthoDB" id="430682at2759"/>
<dbReference type="EMBL" id="KV784382">
    <property type="protein sequence ID" value="OEU08120.1"/>
    <property type="molecule type" value="Genomic_DNA"/>
</dbReference>
<gene>
    <name evidence="1" type="ORF">FRACYDRAFT_271849</name>
</gene>
<accession>A0A1E7EQ60</accession>
<sequence>MSNEWSGYLSPFIWQLDGGFQNGSFKSNTFPSCRGLNTNHDISMFGGWRNNAFITGPTYSTLIAASSNIVNAEAMIDAAGEKMAEPLPLSYYPRSWAMISNLMLNGAMESAGNTLKK</sequence>
<dbReference type="KEGG" id="fcy:FRACYDRAFT_271849"/>